<evidence type="ECO:0000256" key="1">
    <source>
        <dbReference type="ARBA" id="ARBA00004984"/>
    </source>
</evidence>
<dbReference type="GO" id="GO:0006147">
    <property type="term" value="P:guanine catabolic process"/>
    <property type="evidence" value="ECO:0007669"/>
    <property type="project" value="UniProtKB-UniRule"/>
</dbReference>
<evidence type="ECO:0000256" key="4">
    <source>
        <dbReference type="ARBA" id="ARBA00022723"/>
    </source>
</evidence>
<dbReference type="SUPFAM" id="SSF51338">
    <property type="entry name" value="Composite domain of metallo-dependent hydrolases"/>
    <property type="match status" value="1"/>
</dbReference>
<dbReference type="InterPro" id="IPR051607">
    <property type="entry name" value="Metallo-dep_hydrolases"/>
</dbReference>
<evidence type="ECO:0000256" key="5">
    <source>
        <dbReference type="ARBA" id="ARBA00022801"/>
    </source>
</evidence>
<dbReference type="GO" id="GO:0005829">
    <property type="term" value="C:cytosol"/>
    <property type="evidence" value="ECO:0007669"/>
    <property type="project" value="TreeGrafter"/>
</dbReference>
<dbReference type="Pfam" id="PF01979">
    <property type="entry name" value="Amidohydro_1"/>
    <property type="match status" value="1"/>
</dbReference>
<dbReference type="AlphaFoldDB" id="A0A2W4S5F3"/>
<organism evidence="10 11">
    <name type="scientific">Candidatus Methylumidiphilus alinenensis</name>
    <dbReference type="NCBI Taxonomy" id="2202197"/>
    <lineage>
        <taxon>Bacteria</taxon>
        <taxon>Pseudomonadati</taxon>
        <taxon>Pseudomonadota</taxon>
        <taxon>Gammaproteobacteria</taxon>
        <taxon>Methylococcales</taxon>
        <taxon>Candidatus Methylumidiphilus</taxon>
    </lineage>
</organism>
<evidence type="ECO:0000256" key="6">
    <source>
        <dbReference type="ARBA" id="ARBA00022833"/>
    </source>
</evidence>
<accession>A0A2W4S5F3</accession>
<evidence type="ECO:0000256" key="8">
    <source>
        <dbReference type="RuleBase" id="RU366009"/>
    </source>
</evidence>
<keyword evidence="4 8" id="KW-0479">Metal-binding</keyword>
<dbReference type="Gene3D" id="2.30.40.10">
    <property type="entry name" value="Urease, subunit C, domain 1"/>
    <property type="match status" value="1"/>
</dbReference>
<feature type="domain" description="Amidohydrolase-related" evidence="9">
    <location>
        <begin position="69"/>
        <end position="433"/>
    </location>
</feature>
<comment type="similarity">
    <text evidence="2 8">Belongs to the metallo-dependent hydrolases superfamily. ATZ/TRZ family.</text>
</comment>
<evidence type="ECO:0000313" key="10">
    <source>
        <dbReference type="EMBL" id="PZN71010.1"/>
    </source>
</evidence>
<evidence type="ECO:0000313" key="11">
    <source>
        <dbReference type="Proteomes" id="UP000249396"/>
    </source>
</evidence>
<dbReference type="SUPFAM" id="SSF51556">
    <property type="entry name" value="Metallo-dependent hydrolases"/>
    <property type="match status" value="1"/>
</dbReference>
<gene>
    <name evidence="10" type="primary">guaD</name>
    <name evidence="10" type="ORF">DM484_27405</name>
</gene>
<dbReference type="GO" id="GO:0008270">
    <property type="term" value="F:zinc ion binding"/>
    <property type="evidence" value="ECO:0007669"/>
    <property type="project" value="UniProtKB-UniRule"/>
</dbReference>
<dbReference type="Proteomes" id="UP000249396">
    <property type="component" value="Unassembled WGS sequence"/>
</dbReference>
<dbReference type="InterPro" id="IPR006680">
    <property type="entry name" value="Amidohydro-rel"/>
</dbReference>
<protein>
    <recommendedName>
        <fullName evidence="3 7">Guanine deaminase</fullName>
        <shortName evidence="8">Guanase</shortName>
        <ecNumber evidence="3 7">3.5.4.3</ecNumber>
    </recommendedName>
    <alternativeName>
        <fullName evidence="8">Guanine aminohydrolase</fullName>
    </alternativeName>
</protein>
<comment type="cofactor">
    <cofactor evidence="8">
        <name>Zn(2+)</name>
        <dbReference type="ChEBI" id="CHEBI:29105"/>
    </cofactor>
    <text evidence="8">Binds 1 zinc ion per subunit.</text>
</comment>
<dbReference type="EC" id="3.5.4.3" evidence="3 7"/>
<dbReference type="InterPro" id="IPR011059">
    <property type="entry name" value="Metal-dep_hydrolase_composite"/>
</dbReference>
<name>A0A2W4S5F3_9GAMM</name>
<evidence type="ECO:0000259" key="9">
    <source>
        <dbReference type="Pfam" id="PF01979"/>
    </source>
</evidence>
<keyword evidence="5 8" id="KW-0378">Hydrolase</keyword>
<evidence type="ECO:0000256" key="2">
    <source>
        <dbReference type="ARBA" id="ARBA00006745"/>
    </source>
</evidence>
<dbReference type="Gene3D" id="3.20.20.140">
    <property type="entry name" value="Metal-dependent hydrolases"/>
    <property type="match status" value="1"/>
</dbReference>
<keyword evidence="6 8" id="KW-0862">Zinc</keyword>
<proteinExistence type="inferred from homology"/>
<comment type="pathway">
    <text evidence="1 8">Purine metabolism; guanine degradation; xanthine from guanine: step 1/1.</text>
</comment>
<comment type="catalytic activity">
    <reaction evidence="8">
        <text>guanine + H2O + H(+) = xanthine + NH4(+)</text>
        <dbReference type="Rhea" id="RHEA:14665"/>
        <dbReference type="ChEBI" id="CHEBI:15377"/>
        <dbReference type="ChEBI" id="CHEBI:15378"/>
        <dbReference type="ChEBI" id="CHEBI:16235"/>
        <dbReference type="ChEBI" id="CHEBI:17712"/>
        <dbReference type="ChEBI" id="CHEBI:28938"/>
        <dbReference type="EC" id="3.5.4.3"/>
    </reaction>
</comment>
<reference evidence="10 11" key="1">
    <citation type="journal article" date="2018" name="Aquat. Microb. Ecol.">
        <title>Gammaproteobacterial methanotrophs dominate.</title>
        <authorList>
            <person name="Rissanen A.J."/>
            <person name="Saarenheimo J."/>
            <person name="Tiirola M."/>
            <person name="Peura S."/>
            <person name="Aalto S.L."/>
            <person name="Karvinen A."/>
            <person name="Nykanen H."/>
        </authorList>
    </citation>
    <scope>NUCLEOTIDE SEQUENCE [LARGE SCALE GENOMIC DNA]</scope>
    <source>
        <strain evidence="10">AMbin10</strain>
    </source>
</reference>
<dbReference type="InterPro" id="IPR032466">
    <property type="entry name" value="Metal_Hydrolase"/>
</dbReference>
<dbReference type="EMBL" id="QJPH01000538">
    <property type="protein sequence ID" value="PZN71010.1"/>
    <property type="molecule type" value="Genomic_DNA"/>
</dbReference>
<comment type="function">
    <text evidence="8">Catalyzes the hydrolytic deamination of guanine, producing xanthine and ammonia.</text>
</comment>
<dbReference type="UniPathway" id="UPA00603">
    <property type="reaction ID" value="UER00660"/>
</dbReference>
<dbReference type="PANTHER" id="PTHR11271:SF6">
    <property type="entry name" value="GUANINE DEAMINASE"/>
    <property type="match status" value="1"/>
</dbReference>
<evidence type="ECO:0000256" key="7">
    <source>
        <dbReference type="NCBIfam" id="TIGR02967"/>
    </source>
</evidence>
<dbReference type="PANTHER" id="PTHR11271">
    <property type="entry name" value="GUANINE DEAMINASE"/>
    <property type="match status" value="1"/>
</dbReference>
<comment type="caution">
    <text evidence="10">The sequence shown here is derived from an EMBL/GenBank/DDBJ whole genome shotgun (WGS) entry which is preliminary data.</text>
</comment>
<evidence type="ECO:0000256" key="3">
    <source>
        <dbReference type="ARBA" id="ARBA00012781"/>
    </source>
</evidence>
<dbReference type="NCBIfam" id="TIGR02967">
    <property type="entry name" value="guan_deamin"/>
    <property type="match status" value="1"/>
</dbReference>
<dbReference type="GO" id="GO:0008892">
    <property type="term" value="F:guanine deaminase activity"/>
    <property type="evidence" value="ECO:0007669"/>
    <property type="project" value="UniProtKB-UniRule"/>
</dbReference>
<dbReference type="NCBIfam" id="NF006679">
    <property type="entry name" value="PRK09228.1"/>
    <property type="match status" value="1"/>
</dbReference>
<dbReference type="InterPro" id="IPR014311">
    <property type="entry name" value="Guanine_deaminase"/>
</dbReference>
<sequence length="438" mass="48819">MRSTMSTVYLGTLAHLKANPFETSNALEIIEYGALWVDEKGMIIDYGKRSDILAKVPEAWIEDYDDAWLIPGMIDGHVHYPQYYATAAQGGQLLDWLVQSILPAETAFADPAFANDTAKRFIKHLLSCGTTTAMVFGSQFAHANEALFNAARELGIRLIAGATLMDTPADGIPDALLQTPKQAQADAEKLIAICRDEPLLHYAITPRYALSCSEEMMMMCHGLLHNHPETYLQTHINENRNEIRAVLAHFNQCKDYLEVYERYGLVTDRTVLAHNIHPSDGELDRIGQAQCSICHCPSSNLFLGSGLFPLSRHIKHGINIALGTDIGAGVSFSLWSNLSDAYKIQQLQGLSLNPEHLLYLATLGGAKALHLENETGNFSTGKSADFFVLDYTRSDYLSERLRRCNSLEAQLFCLLHLASERQVESTYVRGRRVFFYPS</sequence>